<organism evidence="4 5">
    <name type="scientific">Candidatus Thermofonsia Clade 1 bacterium</name>
    <dbReference type="NCBI Taxonomy" id="2364210"/>
    <lineage>
        <taxon>Bacteria</taxon>
        <taxon>Bacillati</taxon>
        <taxon>Chloroflexota</taxon>
        <taxon>Candidatus Thermofontia</taxon>
        <taxon>Candidatus Thermofonsia Clade 1</taxon>
    </lineage>
</organism>
<dbReference type="PANTHER" id="PTHR19879:SF9">
    <property type="entry name" value="TRANSCRIPTION INITIATION FACTOR TFIID SUBUNIT 5"/>
    <property type="match status" value="1"/>
</dbReference>
<proteinExistence type="predicted"/>
<dbReference type="Gene3D" id="2.130.10.10">
    <property type="entry name" value="YVTN repeat-like/Quinoprotein amine dehydrogenase"/>
    <property type="match status" value="2"/>
</dbReference>
<evidence type="ECO:0000313" key="5">
    <source>
        <dbReference type="Proteomes" id="UP000228921"/>
    </source>
</evidence>
<comment type="caution">
    <text evidence="4">The sequence shown here is derived from an EMBL/GenBank/DDBJ whole genome shotgun (WGS) entry which is preliminary data.</text>
</comment>
<dbReference type="InterPro" id="IPR036322">
    <property type="entry name" value="WD40_repeat_dom_sf"/>
</dbReference>
<dbReference type="InterPro" id="IPR024977">
    <property type="entry name" value="Apc4-like_WD40_dom"/>
</dbReference>
<reference evidence="4 5" key="1">
    <citation type="submission" date="2017-11" db="EMBL/GenBank/DDBJ databases">
        <title>Evolution of Phototrophy in the Chloroflexi Phylum Driven by Horizontal Gene Transfer.</title>
        <authorList>
            <person name="Ward L.M."/>
            <person name="Hemp J."/>
            <person name="Shih P.M."/>
            <person name="Mcglynn S.E."/>
            <person name="Fischer W."/>
        </authorList>
    </citation>
    <scope>NUCLEOTIDE SEQUENCE [LARGE SCALE GENOMIC DNA]</scope>
    <source>
        <strain evidence="4">CP2_2F</strain>
    </source>
</reference>
<gene>
    <name evidence="4" type="ORF">CUN51_01005</name>
</gene>
<feature type="chain" id="PRO_5014876622" description="Anaphase-promoting complex subunit 4-like WD40 domain-containing protein" evidence="2">
    <location>
        <begin position="22"/>
        <end position="404"/>
    </location>
</feature>
<dbReference type="InterPro" id="IPR015943">
    <property type="entry name" value="WD40/YVTN_repeat-like_dom_sf"/>
</dbReference>
<dbReference type="EMBL" id="PGTK01000001">
    <property type="protein sequence ID" value="PJF32235.1"/>
    <property type="molecule type" value="Genomic_DNA"/>
</dbReference>
<dbReference type="SUPFAM" id="SSF50978">
    <property type="entry name" value="WD40 repeat-like"/>
    <property type="match status" value="1"/>
</dbReference>
<dbReference type="AlphaFoldDB" id="A0A2M8P3V9"/>
<dbReference type="PROSITE" id="PS51257">
    <property type="entry name" value="PROKAR_LIPOPROTEIN"/>
    <property type="match status" value="1"/>
</dbReference>
<dbReference type="SMART" id="SM00320">
    <property type="entry name" value="WD40"/>
    <property type="match status" value="6"/>
</dbReference>
<feature type="repeat" description="WD" evidence="1">
    <location>
        <begin position="59"/>
        <end position="100"/>
    </location>
</feature>
<evidence type="ECO:0000256" key="2">
    <source>
        <dbReference type="SAM" id="SignalP"/>
    </source>
</evidence>
<keyword evidence="2" id="KW-0732">Signal</keyword>
<feature type="domain" description="Anaphase-promoting complex subunit 4-like WD40" evidence="3">
    <location>
        <begin position="246"/>
        <end position="332"/>
    </location>
</feature>
<accession>A0A2M8P3V9</accession>
<feature type="signal peptide" evidence="2">
    <location>
        <begin position="1"/>
        <end position="21"/>
    </location>
</feature>
<evidence type="ECO:0000259" key="3">
    <source>
        <dbReference type="Pfam" id="PF12894"/>
    </source>
</evidence>
<dbReference type="PANTHER" id="PTHR19879">
    <property type="entry name" value="TRANSCRIPTION INITIATION FACTOR TFIID"/>
    <property type="match status" value="1"/>
</dbReference>
<keyword evidence="1" id="KW-0853">WD repeat</keyword>
<dbReference type="PROSITE" id="PS50082">
    <property type="entry name" value="WD_REPEATS_2"/>
    <property type="match status" value="1"/>
</dbReference>
<name>A0A2M8P3V9_9CHLR</name>
<dbReference type="Pfam" id="PF12894">
    <property type="entry name" value="ANAPC4_WD40"/>
    <property type="match status" value="1"/>
</dbReference>
<evidence type="ECO:0000256" key="1">
    <source>
        <dbReference type="PROSITE-ProRule" id="PRU00221"/>
    </source>
</evidence>
<sequence>MLSRLTLLVIAVLLAACGGGAPPQPTRGALPTLPNVGWRLLAEPIAPENAEKLALIGNLVGHSTTVNRFAFDTTRNWLISVDALGVAILWDLNSGRRIQVLSQVETGWGAEGDVLHAFFSAENETIALVTRRGIRFLRAADREPLPDLAGGVIAVTGAARSADGRQLATTGGNGELWLWDAVTGRVLQRVAGRGYPAEQLLFAPDGAQLALISRDERGALVRLHNARNGQALAELRGFSGTPTALAFNPEGTLLAVGTLGEVQVFRTSDYAQVYSIMATELDPRRGLTFSPDKRFLLIGGSGDEVFVQSAANGAAVRRLTEHSGRLSALTFSADGKLLLTVMANERGVYVWLVESIRAESPNYLRGTLGAGQSGFLTGAFSPDNKLIALAEASGGIMIYGIPRQ</sequence>
<protein>
    <recommendedName>
        <fullName evidence="3">Anaphase-promoting complex subunit 4-like WD40 domain-containing protein</fullName>
    </recommendedName>
</protein>
<evidence type="ECO:0000313" key="4">
    <source>
        <dbReference type="EMBL" id="PJF32235.1"/>
    </source>
</evidence>
<dbReference type="Pfam" id="PF00400">
    <property type="entry name" value="WD40"/>
    <property type="match status" value="1"/>
</dbReference>
<dbReference type="InterPro" id="IPR001680">
    <property type="entry name" value="WD40_rpt"/>
</dbReference>
<dbReference type="Proteomes" id="UP000228921">
    <property type="component" value="Unassembled WGS sequence"/>
</dbReference>